<evidence type="ECO:0000313" key="2">
    <source>
        <dbReference type="Proteomes" id="UP000298458"/>
    </source>
</evidence>
<comment type="caution">
    <text evidence="1">The sequence shown here is derived from an EMBL/GenBank/DDBJ whole genome shotgun (WGS) entry which is preliminary data.</text>
</comment>
<reference evidence="1" key="1">
    <citation type="journal article" date="2019" name="PLoS Negl. Trop. Dis.">
        <title>Revisiting the worldwide diversity of Leptospira species in the environment.</title>
        <authorList>
            <person name="Vincent A.T."/>
            <person name="Schiettekatte O."/>
            <person name="Bourhy P."/>
            <person name="Veyrier F.J."/>
            <person name="Picardeau M."/>
        </authorList>
    </citation>
    <scope>NUCLEOTIDE SEQUENCE [LARGE SCALE GENOMIC DNA]</scope>
    <source>
        <strain evidence="1">SSW15</strain>
    </source>
</reference>
<accession>A0A4R9GAV7</accession>
<dbReference type="OrthoDB" id="328486at2"/>
<sequence length="150" mass="16136">MKVSYLSFIVCFWLVSAGCTGINYLYMVGITPNTNPTKDYANLFYLYAKGGAIIHSGTVPGSIGRNAEGKLSGSSCSYNIMRFISYGDSSIEAAKAKGKISRVAAVEYEQFAVLGIGYHSFCTIVFGSSNDSNVPDWKADLEKPAAGKKK</sequence>
<name>A0A4R9GAV7_9LEPT</name>
<dbReference type="Proteomes" id="UP000298458">
    <property type="component" value="Unassembled WGS sequence"/>
</dbReference>
<dbReference type="InterPro" id="IPR025113">
    <property type="entry name" value="TRL-like"/>
</dbReference>
<organism evidence="1 2">
    <name type="scientific">Leptospira fletcheri</name>
    <dbReference type="NCBI Taxonomy" id="2484981"/>
    <lineage>
        <taxon>Bacteria</taxon>
        <taxon>Pseudomonadati</taxon>
        <taxon>Spirochaetota</taxon>
        <taxon>Spirochaetia</taxon>
        <taxon>Leptospirales</taxon>
        <taxon>Leptospiraceae</taxon>
        <taxon>Leptospira</taxon>
    </lineage>
</organism>
<proteinExistence type="predicted"/>
<protein>
    <submittedName>
        <fullName evidence="1">TRL-like family protein</fullName>
    </submittedName>
</protein>
<dbReference type="AlphaFoldDB" id="A0A4R9GAV7"/>
<evidence type="ECO:0000313" key="1">
    <source>
        <dbReference type="EMBL" id="TGK08761.1"/>
    </source>
</evidence>
<dbReference type="PROSITE" id="PS51257">
    <property type="entry name" value="PROKAR_LIPOPROTEIN"/>
    <property type="match status" value="1"/>
</dbReference>
<dbReference type="Pfam" id="PF13146">
    <property type="entry name" value="TRL"/>
    <property type="match status" value="1"/>
</dbReference>
<gene>
    <name evidence="1" type="ORF">EHO60_14385</name>
</gene>
<dbReference type="RefSeq" id="WP_135768905.1">
    <property type="nucleotide sequence ID" value="NZ_RQET01000010.1"/>
</dbReference>
<keyword evidence="2" id="KW-1185">Reference proteome</keyword>
<dbReference type="EMBL" id="RQET01000010">
    <property type="protein sequence ID" value="TGK08761.1"/>
    <property type="molecule type" value="Genomic_DNA"/>
</dbReference>